<keyword evidence="12" id="KW-1185">Reference proteome</keyword>
<feature type="transmembrane region" description="Helical" evidence="8">
    <location>
        <begin position="95"/>
        <end position="116"/>
    </location>
</feature>
<evidence type="ECO:0000313" key="11">
    <source>
        <dbReference type="EMBL" id="TVU80808.1"/>
    </source>
</evidence>
<accession>A0ABY3FA17</accession>
<evidence type="ECO:0000256" key="1">
    <source>
        <dbReference type="ARBA" id="ARBA00004429"/>
    </source>
</evidence>
<keyword evidence="6 8" id="KW-1133">Transmembrane helix</keyword>
<reference evidence="11 12" key="1">
    <citation type="submission" date="2019-07" db="EMBL/GenBank/DDBJ databases">
        <title>Diversity of Bacteria from Kongsfjorden, Arctic.</title>
        <authorList>
            <person name="Yu Y."/>
        </authorList>
    </citation>
    <scope>NUCLEOTIDE SEQUENCE [LARGE SCALE GENOMIC DNA]</scope>
    <source>
        <strain evidence="11 12">SM1927</strain>
    </source>
</reference>
<keyword evidence="7 8" id="KW-0472">Membrane</keyword>
<dbReference type="Proteomes" id="UP000317938">
    <property type="component" value="Unassembled WGS sequence"/>
</dbReference>
<evidence type="ECO:0000256" key="6">
    <source>
        <dbReference type="ARBA" id="ARBA00022989"/>
    </source>
</evidence>
<dbReference type="PANTHER" id="PTHR30443:SF0">
    <property type="entry name" value="PHOSPHOETHANOLAMINE TRANSFERASE EPTA"/>
    <property type="match status" value="1"/>
</dbReference>
<feature type="domain" description="Phosphoethanolamine transferase N-terminal" evidence="10">
    <location>
        <begin position="75"/>
        <end position="224"/>
    </location>
</feature>
<evidence type="ECO:0000256" key="4">
    <source>
        <dbReference type="ARBA" id="ARBA00022679"/>
    </source>
</evidence>
<dbReference type="EMBL" id="VNFF01000021">
    <property type="protein sequence ID" value="TVU80808.1"/>
    <property type="molecule type" value="Genomic_DNA"/>
</dbReference>
<dbReference type="Pfam" id="PF08019">
    <property type="entry name" value="EptA_B_N"/>
    <property type="match status" value="1"/>
</dbReference>
<comment type="caution">
    <text evidence="11">The sequence shown here is derived from an EMBL/GenBank/DDBJ whole genome shotgun (WGS) entry which is preliminary data.</text>
</comment>
<evidence type="ECO:0000256" key="8">
    <source>
        <dbReference type="SAM" id="Phobius"/>
    </source>
</evidence>
<keyword evidence="4 11" id="KW-0808">Transferase</keyword>
<protein>
    <submittedName>
        <fullName evidence="11">Phosphoethanolamine--lipid A transferase</fullName>
    </submittedName>
</protein>
<dbReference type="GO" id="GO:0016740">
    <property type="term" value="F:transferase activity"/>
    <property type="evidence" value="ECO:0007669"/>
    <property type="project" value="UniProtKB-KW"/>
</dbReference>
<organism evidence="11 12">
    <name type="scientific">Pseudoalteromonas neustonica</name>
    <dbReference type="NCBI Taxonomy" id="1840331"/>
    <lineage>
        <taxon>Bacteria</taxon>
        <taxon>Pseudomonadati</taxon>
        <taxon>Pseudomonadota</taxon>
        <taxon>Gammaproteobacteria</taxon>
        <taxon>Alteromonadales</taxon>
        <taxon>Pseudoalteromonadaceae</taxon>
        <taxon>Pseudoalteromonas</taxon>
    </lineage>
</organism>
<feature type="domain" description="Sulfatase N-terminal" evidence="9">
    <location>
        <begin position="251"/>
        <end position="532"/>
    </location>
</feature>
<dbReference type="RefSeq" id="WP_145241300.1">
    <property type="nucleotide sequence ID" value="NZ_VNFF01000021.1"/>
</dbReference>
<dbReference type="Pfam" id="PF00884">
    <property type="entry name" value="Sulfatase"/>
    <property type="match status" value="1"/>
</dbReference>
<gene>
    <name evidence="11" type="ORF">FQP85_18325</name>
</gene>
<name>A0ABY3FA17_9GAMM</name>
<proteinExistence type="predicted"/>
<comment type="subcellular location">
    <subcellularLocation>
        <location evidence="1">Cell inner membrane</location>
        <topology evidence="1">Multi-pass membrane protein</topology>
    </subcellularLocation>
</comment>
<dbReference type="SUPFAM" id="SSF53649">
    <property type="entry name" value="Alkaline phosphatase-like"/>
    <property type="match status" value="1"/>
</dbReference>
<dbReference type="InterPro" id="IPR040423">
    <property type="entry name" value="PEA_transferase"/>
</dbReference>
<feature type="transmembrane region" description="Helical" evidence="8">
    <location>
        <begin position="172"/>
        <end position="192"/>
    </location>
</feature>
<dbReference type="CDD" id="cd16017">
    <property type="entry name" value="LptA"/>
    <property type="match status" value="1"/>
</dbReference>
<dbReference type="Gene3D" id="3.40.720.10">
    <property type="entry name" value="Alkaline Phosphatase, subunit A"/>
    <property type="match status" value="1"/>
</dbReference>
<evidence type="ECO:0000313" key="12">
    <source>
        <dbReference type="Proteomes" id="UP000317938"/>
    </source>
</evidence>
<keyword evidence="3" id="KW-0997">Cell inner membrane</keyword>
<feature type="transmembrane region" description="Helical" evidence="8">
    <location>
        <begin position="28"/>
        <end position="46"/>
    </location>
</feature>
<dbReference type="PANTHER" id="PTHR30443">
    <property type="entry name" value="INNER MEMBRANE PROTEIN"/>
    <property type="match status" value="1"/>
</dbReference>
<dbReference type="InterPro" id="IPR058130">
    <property type="entry name" value="PEA_transf_C"/>
</dbReference>
<evidence type="ECO:0000256" key="2">
    <source>
        <dbReference type="ARBA" id="ARBA00022475"/>
    </source>
</evidence>
<evidence type="ECO:0000259" key="10">
    <source>
        <dbReference type="Pfam" id="PF08019"/>
    </source>
</evidence>
<dbReference type="NCBIfam" id="NF028537">
    <property type="entry name" value="P_eth_NH2_trans"/>
    <property type="match status" value="1"/>
</dbReference>
<feature type="transmembrane region" description="Helical" evidence="8">
    <location>
        <begin position="136"/>
        <end position="160"/>
    </location>
</feature>
<dbReference type="InterPro" id="IPR017850">
    <property type="entry name" value="Alkaline_phosphatase_core_sf"/>
</dbReference>
<evidence type="ECO:0000256" key="3">
    <source>
        <dbReference type="ARBA" id="ARBA00022519"/>
    </source>
</evidence>
<keyword evidence="5 8" id="KW-0812">Transmembrane</keyword>
<feature type="transmembrane region" description="Helical" evidence="8">
    <location>
        <begin position="66"/>
        <end position="88"/>
    </location>
</feature>
<dbReference type="InterPro" id="IPR000917">
    <property type="entry name" value="Sulfatase_N"/>
</dbReference>
<evidence type="ECO:0000256" key="7">
    <source>
        <dbReference type="ARBA" id="ARBA00023136"/>
    </source>
</evidence>
<dbReference type="InterPro" id="IPR012549">
    <property type="entry name" value="EptA-like_N"/>
</dbReference>
<evidence type="ECO:0000259" key="9">
    <source>
        <dbReference type="Pfam" id="PF00884"/>
    </source>
</evidence>
<evidence type="ECO:0000256" key="5">
    <source>
        <dbReference type="ARBA" id="ARBA00022692"/>
    </source>
</evidence>
<keyword evidence="2" id="KW-1003">Cell membrane</keyword>
<sequence length="559" mass="63264">MQKITFTYLLSKFYSLNETMGKAKEQRIISPFTLLLSCSVFIVLMANTVFFDKLNALYAWQENLSFIISLSLLLLSLILFVMFVLNILLPTKVVVFVMLLIAAMVDYYGVVLGVLIDKTMIQNVAETNLAEAQEIINLGLFSRVIFMAILPAALLLFIQVKNITWLQRLRQQAISITMIMVLIPILIAPFSAQYTSFFRLHKELRYYTNPLYPIYSVFDYLAEQTASLNSKQFINLTTQITKSSSTRKPKLMILVVGEAVRADHLSLNGYSRDTTPNMSKQAGLINFSQVSSCGTSTAVSVPCMFSFFGRDDFTVSKAKYTQNVLDVLAASSVRVSWRDNNSSSKGVADRLMYQSYRSSEVNTVCDVECRDVGMLVNLQQYVDQHTQDTVIVLHQMGNHGPAYFKRYPNEFEFFTPACQSAELSECSQHEIINAYDNAIRYTDYFLAEVIKLLQANSVQYNTAMLYVSDHGESLGENGLYLHGMPYAFAPDAQTHVPIISWFSAPYIDIEKTKAHQDDAYSHDTIANTLLTFFEVNTNIADEFKVTPPLFYLKPKGDDK</sequence>